<name>A0AAE0HKY3_9PEZI</name>
<gene>
    <name evidence="5" type="ORF">B0H64DRAFT_393995</name>
</gene>
<proteinExistence type="inferred from homology"/>
<dbReference type="InterPro" id="IPR002921">
    <property type="entry name" value="Fungal_lipase-type"/>
</dbReference>
<reference evidence="5" key="2">
    <citation type="submission" date="2023-06" db="EMBL/GenBank/DDBJ databases">
        <authorList>
            <consortium name="Lawrence Berkeley National Laboratory"/>
            <person name="Haridas S."/>
            <person name="Hensen N."/>
            <person name="Bonometti L."/>
            <person name="Westerberg I."/>
            <person name="Brannstrom I.O."/>
            <person name="Guillou S."/>
            <person name="Cros-Aarteil S."/>
            <person name="Calhoun S."/>
            <person name="Kuo A."/>
            <person name="Mondo S."/>
            <person name="Pangilinan J."/>
            <person name="Riley R."/>
            <person name="Labutti K."/>
            <person name="Andreopoulos B."/>
            <person name="Lipzen A."/>
            <person name="Chen C."/>
            <person name="Yanf M."/>
            <person name="Daum C."/>
            <person name="Ng V."/>
            <person name="Clum A."/>
            <person name="Steindorff A."/>
            <person name="Ohm R."/>
            <person name="Martin F."/>
            <person name="Silar P."/>
            <person name="Natvig D."/>
            <person name="Lalanne C."/>
            <person name="Gautier V."/>
            <person name="Ament-Velasquez S.L."/>
            <person name="Kruys A."/>
            <person name="Hutchinson M.I."/>
            <person name="Powell A.J."/>
            <person name="Barry K."/>
            <person name="Miller A.N."/>
            <person name="Grigoriev I.V."/>
            <person name="Debuchy R."/>
            <person name="Gladieux P."/>
            <person name="Thoren M.H."/>
            <person name="Johannesson H."/>
        </authorList>
    </citation>
    <scope>NUCLEOTIDE SEQUENCE</scope>
    <source>
        <strain evidence="5">CBS 168.71</strain>
    </source>
</reference>
<dbReference type="InterPro" id="IPR051218">
    <property type="entry name" value="Sec_MonoDiacylglyc_Lipase"/>
</dbReference>
<feature type="domain" description="Fungal lipase-type" evidence="4">
    <location>
        <begin position="167"/>
        <end position="312"/>
    </location>
</feature>
<dbReference type="GO" id="GO:0016787">
    <property type="term" value="F:hydrolase activity"/>
    <property type="evidence" value="ECO:0007669"/>
    <property type="project" value="UniProtKB-KW"/>
</dbReference>
<evidence type="ECO:0000256" key="1">
    <source>
        <dbReference type="ARBA" id="ARBA00043996"/>
    </source>
</evidence>
<dbReference type="GO" id="GO:0006629">
    <property type="term" value="P:lipid metabolic process"/>
    <property type="evidence" value="ECO:0007669"/>
    <property type="project" value="InterPro"/>
</dbReference>
<organism evidence="5 6">
    <name type="scientific">Chaetomium fimeti</name>
    <dbReference type="NCBI Taxonomy" id="1854472"/>
    <lineage>
        <taxon>Eukaryota</taxon>
        <taxon>Fungi</taxon>
        <taxon>Dikarya</taxon>
        <taxon>Ascomycota</taxon>
        <taxon>Pezizomycotina</taxon>
        <taxon>Sordariomycetes</taxon>
        <taxon>Sordariomycetidae</taxon>
        <taxon>Sordariales</taxon>
        <taxon>Chaetomiaceae</taxon>
        <taxon>Chaetomium</taxon>
    </lineage>
</organism>
<dbReference type="EMBL" id="JAUEPN010000003">
    <property type="protein sequence ID" value="KAK3298107.1"/>
    <property type="molecule type" value="Genomic_DNA"/>
</dbReference>
<dbReference type="Pfam" id="PF01764">
    <property type="entry name" value="Lipase_3"/>
    <property type="match status" value="1"/>
</dbReference>
<keyword evidence="6" id="KW-1185">Reference proteome</keyword>
<dbReference type="RefSeq" id="XP_062661621.1">
    <property type="nucleotide sequence ID" value="XM_062803675.1"/>
</dbReference>
<sequence>MNTQSEKRRKRPGSTLAKMFGAGIWGSRSVHAGATSTPMLNGSADISAMSRSAPHSAGTSQALAKASIFLDTLPKCSAVNMSQQRALDRYLAAIERQEIHRIESHEASEFKPAEETWQLISRAVLRAQRIYSDVPYSPHDTLLNPSSYSKKTTISDDELPNGNHAIVVTVRGSARFKDWLVNLNEAPVMEHESLQPPQQCHRGFLAVAKDMQGNVLKAIVEKLDGMANAGRPVDLLFTGHSAGGAIAKLFYAMSSSPGGLFSSVIPRFRHVHCIVFGAPPVVASPILKPRSPHFQSGLFLNVVNERDPIPLAQQEYIHLLLNCFSRAQESKEPSTESLRAPKPILRVSGTCIVLMDVCGETGQTEWRAVEVAPEVLETKLFGDPTMHDAGNYVARIDAARLAGHLEVRK</sequence>
<dbReference type="CDD" id="cd00519">
    <property type="entry name" value="Lipase_3"/>
    <property type="match status" value="1"/>
</dbReference>
<comment type="catalytic activity">
    <reaction evidence="2">
        <text>a diacylglycerol + H2O = a monoacylglycerol + a fatty acid + H(+)</text>
        <dbReference type="Rhea" id="RHEA:32731"/>
        <dbReference type="ChEBI" id="CHEBI:15377"/>
        <dbReference type="ChEBI" id="CHEBI:15378"/>
        <dbReference type="ChEBI" id="CHEBI:17408"/>
        <dbReference type="ChEBI" id="CHEBI:18035"/>
        <dbReference type="ChEBI" id="CHEBI:28868"/>
    </reaction>
</comment>
<keyword evidence="5" id="KW-0378">Hydrolase</keyword>
<comment type="similarity">
    <text evidence="1">Belongs to the AB hydrolase superfamily. Lipase family. Class 3 subfamily.</text>
</comment>
<dbReference type="AlphaFoldDB" id="A0AAE0HKY3"/>
<reference evidence="5" key="1">
    <citation type="journal article" date="2023" name="Mol. Phylogenet. Evol.">
        <title>Genome-scale phylogeny and comparative genomics of the fungal order Sordariales.</title>
        <authorList>
            <person name="Hensen N."/>
            <person name="Bonometti L."/>
            <person name="Westerberg I."/>
            <person name="Brannstrom I.O."/>
            <person name="Guillou S."/>
            <person name="Cros-Aarteil S."/>
            <person name="Calhoun S."/>
            <person name="Haridas S."/>
            <person name="Kuo A."/>
            <person name="Mondo S."/>
            <person name="Pangilinan J."/>
            <person name="Riley R."/>
            <person name="LaButti K."/>
            <person name="Andreopoulos B."/>
            <person name="Lipzen A."/>
            <person name="Chen C."/>
            <person name="Yan M."/>
            <person name="Daum C."/>
            <person name="Ng V."/>
            <person name="Clum A."/>
            <person name="Steindorff A."/>
            <person name="Ohm R.A."/>
            <person name="Martin F."/>
            <person name="Silar P."/>
            <person name="Natvig D.O."/>
            <person name="Lalanne C."/>
            <person name="Gautier V."/>
            <person name="Ament-Velasquez S.L."/>
            <person name="Kruys A."/>
            <person name="Hutchinson M.I."/>
            <person name="Powell A.J."/>
            <person name="Barry K."/>
            <person name="Miller A.N."/>
            <person name="Grigoriev I.V."/>
            <person name="Debuchy R."/>
            <person name="Gladieux P."/>
            <person name="Hiltunen Thoren M."/>
            <person name="Johannesson H."/>
        </authorList>
    </citation>
    <scope>NUCLEOTIDE SEQUENCE</scope>
    <source>
        <strain evidence="5">CBS 168.71</strain>
    </source>
</reference>
<dbReference type="PANTHER" id="PTHR45856:SF24">
    <property type="entry name" value="FUNGAL LIPASE-LIKE DOMAIN-CONTAINING PROTEIN"/>
    <property type="match status" value="1"/>
</dbReference>
<evidence type="ECO:0000256" key="2">
    <source>
        <dbReference type="ARBA" id="ARBA00047591"/>
    </source>
</evidence>
<comment type="caution">
    <text evidence="5">The sequence shown here is derived from an EMBL/GenBank/DDBJ whole genome shotgun (WGS) entry which is preliminary data.</text>
</comment>
<accession>A0AAE0HKY3</accession>
<evidence type="ECO:0000313" key="6">
    <source>
        <dbReference type="Proteomes" id="UP001278766"/>
    </source>
</evidence>
<evidence type="ECO:0000256" key="3">
    <source>
        <dbReference type="ARBA" id="ARBA00048461"/>
    </source>
</evidence>
<evidence type="ECO:0000313" key="5">
    <source>
        <dbReference type="EMBL" id="KAK3298107.1"/>
    </source>
</evidence>
<dbReference type="SUPFAM" id="SSF53474">
    <property type="entry name" value="alpha/beta-Hydrolases"/>
    <property type="match status" value="1"/>
</dbReference>
<protein>
    <submittedName>
        <fullName evidence="5">Alpha/Beta hydrolase protein</fullName>
    </submittedName>
</protein>
<dbReference type="Proteomes" id="UP001278766">
    <property type="component" value="Unassembled WGS sequence"/>
</dbReference>
<evidence type="ECO:0000259" key="4">
    <source>
        <dbReference type="Pfam" id="PF01764"/>
    </source>
</evidence>
<dbReference type="InterPro" id="IPR029058">
    <property type="entry name" value="AB_hydrolase_fold"/>
</dbReference>
<dbReference type="PANTHER" id="PTHR45856">
    <property type="entry name" value="ALPHA/BETA-HYDROLASES SUPERFAMILY PROTEIN"/>
    <property type="match status" value="1"/>
</dbReference>
<dbReference type="GeneID" id="87840623"/>
<comment type="catalytic activity">
    <reaction evidence="3">
        <text>a monoacylglycerol + H2O = glycerol + a fatty acid + H(+)</text>
        <dbReference type="Rhea" id="RHEA:15245"/>
        <dbReference type="ChEBI" id="CHEBI:15377"/>
        <dbReference type="ChEBI" id="CHEBI:15378"/>
        <dbReference type="ChEBI" id="CHEBI:17408"/>
        <dbReference type="ChEBI" id="CHEBI:17754"/>
        <dbReference type="ChEBI" id="CHEBI:28868"/>
    </reaction>
</comment>
<dbReference type="Gene3D" id="3.40.50.1820">
    <property type="entry name" value="alpha/beta hydrolase"/>
    <property type="match status" value="1"/>
</dbReference>